<dbReference type="GO" id="GO:0005829">
    <property type="term" value="C:cytosol"/>
    <property type="evidence" value="ECO:0007669"/>
    <property type="project" value="TreeGrafter"/>
</dbReference>
<feature type="domain" description="Inosine/uridine-preferring nucleoside hydrolase" evidence="3">
    <location>
        <begin position="7"/>
        <end position="321"/>
    </location>
</feature>
<dbReference type="GO" id="GO:0008477">
    <property type="term" value="F:purine nucleosidase activity"/>
    <property type="evidence" value="ECO:0007669"/>
    <property type="project" value="TreeGrafter"/>
</dbReference>
<keyword evidence="2 4" id="KW-0326">Glycosidase</keyword>
<evidence type="ECO:0000259" key="3">
    <source>
        <dbReference type="Pfam" id="PF01156"/>
    </source>
</evidence>
<accession>A0A1C6J862</accession>
<name>A0A1C6J862_9FIRM</name>
<dbReference type="InterPro" id="IPR001910">
    <property type="entry name" value="Inosine/uridine_hydrolase_dom"/>
</dbReference>
<dbReference type="InterPro" id="IPR023186">
    <property type="entry name" value="IUNH"/>
</dbReference>
<sequence>MEKRPFILDVDTGTDDAMAIIAAVKAAELDLRAITVTHGNQPLPNTLENTLRVVQFLGADVPVFAGCPDPMVRTLTAGREMNVRRQPYEQVIDGQVVNMHEDYLPLPPAKIAPQSEHAVAFLLRTLRAASTPITVVAVGPLTNIAMALRLDPGIARNIRELIVMGGGIRAVNSTSDSEFNFFADPEAAQIVLKAGARVTILPLDATTSALFDRRDAQCLRDIGTPEAEFFGRLIADFIDRMALLGISNTSDPGDHSAAIHDALCVLYMLDPRIVTDLRREACDVDFSGGFADGQLIVDTRSYMPRDDETYVAYGIDKERVMRLLCDLLGR</sequence>
<dbReference type="PANTHER" id="PTHR12304">
    <property type="entry name" value="INOSINE-URIDINE PREFERRING NUCLEOSIDE HYDROLASE"/>
    <property type="match status" value="1"/>
</dbReference>
<gene>
    <name evidence="4" type="primary">rihB_11</name>
    <name evidence="4" type="ORF">SAMEA3545359_01985</name>
</gene>
<dbReference type="SUPFAM" id="SSF53590">
    <property type="entry name" value="Nucleoside hydrolase"/>
    <property type="match status" value="1"/>
</dbReference>
<dbReference type="GO" id="GO:0050263">
    <property type="term" value="F:ribosylpyrimidine nucleosidase activity"/>
    <property type="evidence" value="ECO:0007669"/>
    <property type="project" value="UniProtKB-EC"/>
</dbReference>
<dbReference type="PANTHER" id="PTHR12304:SF4">
    <property type="entry name" value="URIDINE NUCLEOSIDASE"/>
    <property type="match status" value="1"/>
</dbReference>
<organism evidence="4">
    <name type="scientific">uncultured Anaerotruncus sp</name>
    <dbReference type="NCBI Taxonomy" id="905011"/>
    <lineage>
        <taxon>Bacteria</taxon>
        <taxon>Bacillati</taxon>
        <taxon>Bacillota</taxon>
        <taxon>Clostridia</taxon>
        <taxon>Eubacteriales</taxon>
        <taxon>Oscillospiraceae</taxon>
        <taxon>Anaerotruncus</taxon>
        <taxon>environmental samples</taxon>
    </lineage>
</organism>
<reference evidence="4" key="1">
    <citation type="submission" date="2015-09" db="EMBL/GenBank/DDBJ databases">
        <authorList>
            <consortium name="Pathogen Informatics"/>
        </authorList>
    </citation>
    <scope>NUCLEOTIDE SEQUENCE</scope>
    <source>
        <strain evidence="4">2789STDY5834896</strain>
    </source>
</reference>
<proteinExistence type="predicted"/>
<dbReference type="Pfam" id="PF01156">
    <property type="entry name" value="IU_nuc_hydro"/>
    <property type="match status" value="1"/>
</dbReference>
<dbReference type="EC" id="3.2.2.8" evidence="4"/>
<evidence type="ECO:0000313" key="4">
    <source>
        <dbReference type="EMBL" id="SCJ78188.1"/>
    </source>
</evidence>
<dbReference type="EMBL" id="FMHG01000001">
    <property type="protein sequence ID" value="SCJ78188.1"/>
    <property type="molecule type" value="Genomic_DNA"/>
</dbReference>
<dbReference type="GO" id="GO:0006152">
    <property type="term" value="P:purine nucleoside catabolic process"/>
    <property type="evidence" value="ECO:0007669"/>
    <property type="project" value="TreeGrafter"/>
</dbReference>
<protein>
    <submittedName>
        <fullName evidence="4">Pyrimidine-specific ribonucleoside hydrolase rihB</fullName>
        <ecNumber evidence="4">3.2.2.8</ecNumber>
    </submittedName>
</protein>
<dbReference type="Gene3D" id="3.90.245.10">
    <property type="entry name" value="Ribonucleoside hydrolase-like"/>
    <property type="match status" value="1"/>
</dbReference>
<keyword evidence="1 4" id="KW-0378">Hydrolase</keyword>
<dbReference type="InterPro" id="IPR036452">
    <property type="entry name" value="Ribo_hydro-like"/>
</dbReference>
<evidence type="ECO:0000256" key="1">
    <source>
        <dbReference type="ARBA" id="ARBA00022801"/>
    </source>
</evidence>
<dbReference type="AlphaFoldDB" id="A0A1C6J862"/>
<evidence type="ECO:0000256" key="2">
    <source>
        <dbReference type="ARBA" id="ARBA00023295"/>
    </source>
</evidence>